<dbReference type="Gene3D" id="3.50.50.60">
    <property type="entry name" value="FAD/NAD(P)-binding domain"/>
    <property type="match status" value="1"/>
</dbReference>
<evidence type="ECO:0000259" key="7">
    <source>
        <dbReference type="Pfam" id="PF16901"/>
    </source>
</evidence>
<dbReference type="InterPro" id="IPR038299">
    <property type="entry name" value="DAO_C_sf"/>
</dbReference>
<comment type="similarity">
    <text evidence="2">Belongs to the FAD-dependent glycerol-3-phosphate dehydrogenase family.</text>
</comment>
<dbReference type="STRING" id="1420851.AU255_13790"/>
<dbReference type="GO" id="GO:0004368">
    <property type="term" value="F:glycerol-3-phosphate dehydrogenase (quinone) activity"/>
    <property type="evidence" value="ECO:0007669"/>
    <property type="project" value="InterPro"/>
</dbReference>
<dbReference type="InterPro" id="IPR031656">
    <property type="entry name" value="DAO_C"/>
</dbReference>
<dbReference type="RefSeq" id="WP_080523547.1">
    <property type="nucleotide sequence ID" value="NZ_LPUF01000002.1"/>
</dbReference>
<evidence type="ECO:0000256" key="2">
    <source>
        <dbReference type="ARBA" id="ARBA00007330"/>
    </source>
</evidence>
<evidence type="ECO:0000256" key="5">
    <source>
        <dbReference type="ARBA" id="ARBA00023002"/>
    </source>
</evidence>
<dbReference type="PANTHER" id="PTHR11985:SF15">
    <property type="entry name" value="GLYCEROL-3-PHOSPHATE DEHYDROGENASE, MITOCHONDRIAL"/>
    <property type="match status" value="1"/>
</dbReference>
<organism evidence="8 9">
    <name type="scientific">Methyloprofundus sedimenti</name>
    <dbReference type="NCBI Taxonomy" id="1420851"/>
    <lineage>
        <taxon>Bacteria</taxon>
        <taxon>Pseudomonadati</taxon>
        <taxon>Pseudomonadota</taxon>
        <taxon>Gammaproteobacteria</taxon>
        <taxon>Methylococcales</taxon>
        <taxon>Methylococcaceae</taxon>
        <taxon>Methyloprofundus</taxon>
    </lineage>
</organism>
<dbReference type="OrthoDB" id="9766796at2"/>
<proteinExistence type="inferred from homology"/>
<accession>A0A1V8M3N0</accession>
<evidence type="ECO:0000313" key="8">
    <source>
        <dbReference type="EMBL" id="OQK16170.1"/>
    </source>
</evidence>
<reference evidence="8 9" key="1">
    <citation type="submission" date="2015-12" db="EMBL/GenBank/DDBJ databases">
        <authorList>
            <person name="Shamseldin A."/>
            <person name="Moawad H."/>
            <person name="Abd El-Rahim W.M."/>
            <person name="Sadowsky M.J."/>
        </authorList>
    </citation>
    <scope>NUCLEOTIDE SEQUENCE [LARGE SCALE GENOMIC DNA]</scope>
    <source>
        <strain evidence="8 9">WF1</strain>
    </source>
</reference>
<sequence>MQRPNAPSENQQFDLLVCGGGIYGAWTAYDAALRGLKVILVEENDWASGTSSASSKLIHGGLRYLETLDFAVVKKSLQERQRLIDAAPYRVWPLRFGVPVNQHSRIGSWRLQVGLTIYDLLAGIFHSQQKHRRFSAGQFLKRFPGLDETGLKCGYTYLDAQTDDARLVLEIIDGAMSAGAICLNYCQASELLEHNGVINGAVLNDEISGQNTTIRTSAVVKTTGQWIFPEKHWCRLSKGVHLVLPKILDNEALLLTARSDGRVFFIIPWYGLTLLGTTDTDFNADINNVTVEQEDIDYLLSEVNIALKTQWTEQDIQGRFAGLRVLQQSTKNSPSEVTREWELKTDRNALFYSIGGKITSARADASQIVDAVCRHLGNNSRCKTANISLPWMPEGNYPQWLEQMTDKAMQSGIDSESAICLVRRHGKHVAEILQTIERDQQWARRITATVPLIVADLMFCLEHEMVFHLEDLLRRRMPLLILYRMTHAELKQFAGYCAEALHWESDRVEEEVQLCADKWLQQ</sequence>
<dbReference type="Proteomes" id="UP000191980">
    <property type="component" value="Unassembled WGS sequence"/>
</dbReference>
<evidence type="ECO:0000256" key="4">
    <source>
        <dbReference type="ARBA" id="ARBA00022827"/>
    </source>
</evidence>
<dbReference type="GO" id="GO:0046168">
    <property type="term" value="P:glycerol-3-phosphate catabolic process"/>
    <property type="evidence" value="ECO:0007669"/>
    <property type="project" value="TreeGrafter"/>
</dbReference>
<protein>
    <submittedName>
        <fullName evidence="8">FAD-dependent oxidoreductase</fullName>
    </submittedName>
</protein>
<dbReference type="Pfam" id="PF16901">
    <property type="entry name" value="DAO_C"/>
    <property type="match status" value="1"/>
</dbReference>
<evidence type="ECO:0000256" key="3">
    <source>
        <dbReference type="ARBA" id="ARBA00022630"/>
    </source>
</evidence>
<dbReference type="InterPro" id="IPR006076">
    <property type="entry name" value="FAD-dep_OxRdtase"/>
</dbReference>
<keyword evidence="4" id="KW-0274">FAD</keyword>
<evidence type="ECO:0000259" key="6">
    <source>
        <dbReference type="Pfam" id="PF01266"/>
    </source>
</evidence>
<dbReference type="Gene3D" id="1.10.8.870">
    <property type="entry name" value="Alpha-glycerophosphate oxidase, cap domain"/>
    <property type="match status" value="1"/>
</dbReference>
<evidence type="ECO:0000313" key="9">
    <source>
        <dbReference type="Proteomes" id="UP000191980"/>
    </source>
</evidence>
<comment type="cofactor">
    <cofactor evidence="1">
        <name>FAD</name>
        <dbReference type="ChEBI" id="CHEBI:57692"/>
    </cofactor>
</comment>
<comment type="caution">
    <text evidence="8">The sequence shown here is derived from an EMBL/GenBank/DDBJ whole genome shotgun (WGS) entry which is preliminary data.</text>
</comment>
<dbReference type="SUPFAM" id="SSF51905">
    <property type="entry name" value="FAD/NAD(P)-binding domain"/>
    <property type="match status" value="1"/>
</dbReference>
<keyword evidence="5" id="KW-0560">Oxidoreductase</keyword>
<keyword evidence="3" id="KW-0285">Flavoprotein</keyword>
<feature type="domain" description="Alpha-glycerophosphate oxidase C-terminal" evidence="7">
    <location>
        <begin position="401"/>
        <end position="507"/>
    </location>
</feature>
<gene>
    <name evidence="8" type="ORF">AU255_13790</name>
</gene>
<dbReference type="Gene3D" id="3.30.9.10">
    <property type="entry name" value="D-Amino Acid Oxidase, subunit A, domain 2"/>
    <property type="match status" value="1"/>
</dbReference>
<dbReference type="AlphaFoldDB" id="A0A1V8M3N0"/>
<keyword evidence="9" id="KW-1185">Reference proteome</keyword>
<dbReference type="EMBL" id="LPUF01000002">
    <property type="protein sequence ID" value="OQK16170.1"/>
    <property type="molecule type" value="Genomic_DNA"/>
</dbReference>
<dbReference type="InterPro" id="IPR036188">
    <property type="entry name" value="FAD/NAD-bd_sf"/>
</dbReference>
<name>A0A1V8M3N0_9GAMM</name>
<dbReference type="PANTHER" id="PTHR11985">
    <property type="entry name" value="GLYCEROL-3-PHOSPHATE DEHYDROGENASE"/>
    <property type="match status" value="1"/>
</dbReference>
<dbReference type="Pfam" id="PF01266">
    <property type="entry name" value="DAO"/>
    <property type="match status" value="1"/>
</dbReference>
<feature type="domain" description="FAD dependent oxidoreductase" evidence="6">
    <location>
        <begin position="14"/>
        <end position="326"/>
    </location>
</feature>
<dbReference type="PRINTS" id="PR01001">
    <property type="entry name" value="FADG3PDH"/>
</dbReference>
<dbReference type="InterPro" id="IPR000447">
    <property type="entry name" value="G3P_DH_FAD-dep"/>
</dbReference>
<evidence type="ECO:0000256" key="1">
    <source>
        <dbReference type="ARBA" id="ARBA00001974"/>
    </source>
</evidence>